<comment type="caution">
    <text evidence="2">The sequence shown here is derived from an EMBL/GenBank/DDBJ whole genome shotgun (WGS) entry which is preliminary data.</text>
</comment>
<dbReference type="Proteomes" id="UP000824540">
    <property type="component" value="Unassembled WGS sequence"/>
</dbReference>
<gene>
    <name evidence="2" type="ORF">JZ751_008114</name>
</gene>
<keyword evidence="3" id="KW-1185">Reference proteome</keyword>
<feature type="compositionally biased region" description="Basic and acidic residues" evidence="1">
    <location>
        <begin position="86"/>
        <end position="101"/>
    </location>
</feature>
<name>A0A8T2P1T5_9TELE</name>
<dbReference type="AlphaFoldDB" id="A0A8T2P1T5"/>
<dbReference type="EMBL" id="JAFBMS010000016">
    <property type="protein sequence ID" value="KAG9346289.1"/>
    <property type="molecule type" value="Genomic_DNA"/>
</dbReference>
<feature type="region of interest" description="Disordered" evidence="1">
    <location>
        <begin position="86"/>
        <end position="108"/>
    </location>
</feature>
<evidence type="ECO:0000256" key="1">
    <source>
        <dbReference type="SAM" id="MobiDB-lite"/>
    </source>
</evidence>
<evidence type="ECO:0000313" key="3">
    <source>
        <dbReference type="Proteomes" id="UP000824540"/>
    </source>
</evidence>
<organism evidence="2 3">
    <name type="scientific">Albula glossodonta</name>
    <name type="common">roundjaw bonefish</name>
    <dbReference type="NCBI Taxonomy" id="121402"/>
    <lineage>
        <taxon>Eukaryota</taxon>
        <taxon>Metazoa</taxon>
        <taxon>Chordata</taxon>
        <taxon>Craniata</taxon>
        <taxon>Vertebrata</taxon>
        <taxon>Euteleostomi</taxon>
        <taxon>Actinopterygii</taxon>
        <taxon>Neopterygii</taxon>
        <taxon>Teleostei</taxon>
        <taxon>Albuliformes</taxon>
        <taxon>Albulidae</taxon>
        <taxon>Albula</taxon>
    </lineage>
</organism>
<proteinExistence type="predicted"/>
<protein>
    <submittedName>
        <fullName evidence="2">Uncharacterized protein</fullName>
    </submittedName>
</protein>
<accession>A0A8T2P1T5</accession>
<reference evidence="2" key="1">
    <citation type="thesis" date="2021" institute="BYU ScholarsArchive" country="Provo, UT, USA">
        <title>Applications of and Algorithms for Genome Assembly and Genomic Analyses with an Emphasis on Marine Teleosts.</title>
        <authorList>
            <person name="Pickett B.D."/>
        </authorList>
    </citation>
    <scope>NUCLEOTIDE SEQUENCE</scope>
    <source>
        <strain evidence="2">HI-2016</strain>
    </source>
</reference>
<sequence length="121" mass="13711">MSRSPLLLGNKSACQLDSLSIRILRGEKWCRRLDNPVANQHPPALLLPRLPVFVSGLHGCQRNVRESGNTVRLRLATIIQLREEGTTKGERKLRNNEDRRNVSPSFTRHREAPGGCIVDFF</sequence>
<evidence type="ECO:0000313" key="2">
    <source>
        <dbReference type="EMBL" id="KAG9346289.1"/>
    </source>
</evidence>